<dbReference type="Proteomes" id="UP001196413">
    <property type="component" value="Unassembled WGS sequence"/>
</dbReference>
<feature type="compositionally biased region" description="Basic and acidic residues" evidence="1">
    <location>
        <begin position="131"/>
        <end position="141"/>
    </location>
</feature>
<dbReference type="EMBL" id="JAHQIW010006973">
    <property type="protein sequence ID" value="KAJ1371394.1"/>
    <property type="molecule type" value="Genomic_DNA"/>
</dbReference>
<organism evidence="2 3">
    <name type="scientific">Parelaphostrongylus tenuis</name>
    <name type="common">Meningeal worm</name>
    <dbReference type="NCBI Taxonomy" id="148309"/>
    <lineage>
        <taxon>Eukaryota</taxon>
        <taxon>Metazoa</taxon>
        <taxon>Ecdysozoa</taxon>
        <taxon>Nematoda</taxon>
        <taxon>Chromadorea</taxon>
        <taxon>Rhabditida</taxon>
        <taxon>Rhabditina</taxon>
        <taxon>Rhabditomorpha</taxon>
        <taxon>Strongyloidea</taxon>
        <taxon>Metastrongylidae</taxon>
        <taxon>Parelaphostrongylus</taxon>
    </lineage>
</organism>
<comment type="caution">
    <text evidence="2">The sequence shown here is derived from an EMBL/GenBank/DDBJ whole genome shotgun (WGS) entry which is preliminary data.</text>
</comment>
<reference evidence="2" key="1">
    <citation type="submission" date="2021-06" db="EMBL/GenBank/DDBJ databases">
        <title>Parelaphostrongylus tenuis whole genome reference sequence.</title>
        <authorList>
            <person name="Garwood T.J."/>
            <person name="Larsen P.A."/>
            <person name="Fountain-Jones N.M."/>
            <person name="Garbe J.R."/>
            <person name="Macchietto M.G."/>
            <person name="Kania S.A."/>
            <person name="Gerhold R.W."/>
            <person name="Richards J.E."/>
            <person name="Wolf T.M."/>
        </authorList>
    </citation>
    <scope>NUCLEOTIDE SEQUENCE</scope>
    <source>
        <strain evidence="2">MNPRO001-30</strain>
        <tissue evidence="2">Meninges</tissue>
    </source>
</reference>
<feature type="region of interest" description="Disordered" evidence="1">
    <location>
        <begin position="42"/>
        <end position="69"/>
    </location>
</feature>
<sequence>MLLVVCQCIFDGRDPAREGSGMLKRLLEPAIGQQMPSVGVAVQQGSSSHLMDQLEPPRPKKKRTQQKKVGSSLSCRFEHDIDRRECFVLEFQFETVGMGNEYDLMVERVSTQLRLCEQLPKTGSGASSTQSRRDFRYYGHK</sequence>
<protein>
    <submittedName>
        <fullName evidence="2">Uncharacterized protein</fullName>
    </submittedName>
</protein>
<name>A0AAD5R8B2_PARTN</name>
<evidence type="ECO:0000256" key="1">
    <source>
        <dbReference type="SAM" id="MobiDB-lite"/>
    </source>
</evidence>
<keyword evidence="3" id="KW-1185">Reference proteome</keyword>
<proteinExistence type="predicted"/>
<dbReference type="AlphaFoldDB" id="A0AAD5R8B2"/>
<feature type="region of interest" description="Disordered" evidence="1">
    <location>
        <begin position="120"/>
        <end position="141"/>
    </location>
</feature>
<evidence type="ECO:0000313" key="3">
    <source>
        <dbReference type="Proteomes" id="UP001196413"/>
    </source>
</evidence>
<accession>A0AAD5R8B2</accession>
<gene>
    <name evidence="2" type="ORF">KIN20_033344</name>
</gene>
<evidence type="ECO:0000313" key="2">
    <source>
        <dbReference type="EMBL" id="KAJ1371394.1"/>
    </source>
</evidence>